<reference evidence="6 7" key="1">
    <citation type="journal article" date="2017" name="Int. J. Syst. Evol. Microbiol.">
        <title>Rhodosalinus sediminis gen. nov., sp. nov., isolated from marine saltern.</title>
        <authorList>
            <person name="Guo L.Y."/>
            <person name="Ling S.K."/>
            <person name="Li C.M."/>
            <person name="Chen G.J."/>
            <person name="Du Z.J."/>
        </authorList>
    </citation>
    <scope>NUCLEOTIDE SEQUENCE [LARGE SCALE GENOMIC DNA]</scope>
    <source>
        <strain evidence="6 7">WDN1C137</strain>
    </source>
</reference>
<feature type="domain" description="Tyr recombinase" evidence="5">
    <location>
        <begin position="193"/>
        <end position="375"/>
    </location>
</feature>
<dbReference type="InterPro" id="IPR010998">
    <property type="entry name" value="Integrase_recombinase_N"/>
</dbReference>
<dbReference type="Gene3D" id="1.10.443.10">
    <property type="entry name" value="Intergrase catalytic core"/>
    <property type="match status" value="1"/>
</dbReference>
<evidence type="ECO:0000259" key="5">
    <source>
        <dbReference type="PROSITE" id="PS51898"/>
    </source>
</evidence>
<dbReference type="InterPro" id="IPR046668">
    <property type="entry name" value="DUF6538"/>
</dbReference>
<dbReference type="RefSeq" id="WP_115981453.1">
    <property type="nucleotide sequence ID" value="NZ_QOHR01000023.1"/>
</dbReference>
<dbReference type="InterPro" id="IPR011010">
    <property type="entry name" value="DNA_brk_join_enz"/>
</dbReference>
<gene>
    <name evidence="6" type="ORF">DRV84_13105</name>
</gene>
<dbReference type="GO" id="GO:0003677">
    <property type="term" value="F:DNA binding"/>
    <property type="evidence" value="ECO:0007669"/>
    <property type="project" value="UniProtKB-KW"/>
</dbReference>
<keyword evidence="7" id="KW-1185">Reference proteome</keyword>
<dbReference type="Pfam" id="PF20172">
    <property type="entry name" value="DUF6538"/>
    <property type="match status" value="1"/>
</dbReference>
<dbReference type="Gene3D" id="1.10.150.130">
    <property type="match status" value="1"/>
</dbReference>
<proteinExistence type="inferred from homology"/>
<dbReference type="PANTHER" id="PTHR30349:SF64">
    <property type="entry name" value="PROPHAGE INTEGRASE INTD-RELATED"/>
    <property type="match status" value="1"/>
</dbReference>
<sequence length="387" mass="43510">MSKQQIGEFLYTKRGHFYFQRRVPPDVRGFYRCSRVQLALGTRDPAVARRKAARLALDLEDQWARFREQSREDVLKRFLKGGKGKQLDPRPDEIKALYLDRRGQGKPKSFEQMVERAYRYLREICGHKALSQFERSDAVKFRDKLLARGMAPQSVKRNLSVISTGVKLMLTEHGLPYENVFAGLECGNAQPVKKRVPFTEAELRHLQREARELDDEPRWLLALISDTGLRLSEAAGLAVADVVLDAEIPHVKVQPHPWRPLKTASSARVVPLLGASLWAAERAIAASESRFLFPEICDGTTTKGNATSAQLNKWIKPRVGGSGKVVHSFRHSMRDRLRAVECPPDIIDQLGGWAAAGVGQSYGSGYPLEVLAKWLGRTTLESNRSTT</sequence>
<keyword evidence="2" id="KW-0229">DNA integration</keyword>
<comment type="similarity">
    <text evidence="1">Belongs to the 'phage' integrase family.</text>
</comment>
<dbReference type="InterPro" id="IPR013762">
    <property type="entry name" value="Integrase-like_cat_sf"/>
</dbReference>
<evidence type="ECO:0000256" key="1">
    <source>
        <dbReference type="ARBA" id="ARBA00008857"/>
    </source>
</evidence>
<evidence type="ECO:0000313" key="6">
    <source>
        <dbReference type="EMBL" id="REC54970.1"/>
    </source>
</evidence>
<evidence type="ECO:0000256" key="2">
    <source>
        <dbReference type="ARBA" id="ARBA00022908"/>
    </source>
</evidence>
<comment type="caution">
    <text evidence="6">The sequence shown here is derived from an EMBL/GenBank/DDBJ whole genome shotgun (WGS) entry which is preliminary data.</text>
</comment>
<keyword evidence="3" id="KW-0238">DNA-binding</keyword>
<dbReference type="Proteomes" id="UP000257131">
    <property type="component" value="Unassembled WGS sequence"/>
</dbReference>
<accession>A0A3D9BN83</accession>
<dbReference type="PANTHER" id="PTHR30349">
    <property type="entry name" value="PHAGE INTEGRASE-RELATED"/>
    <property type="match status" value="1"/>
</dbReference>
<dbReference type="EMBL" id="QOHR01000023">
    <property type="protein sequence ID" value="REC54970.1"/>
    <property type="molecule type" value="Genomic_DNA"/>
</dbReference>
<name>A0A3D9BN83_9RHOB</name>
<dbReference type="AlphaFoldDB" id="A0A3D9BN83"/>
<dbReference type="GO" id="GO:0006310">
    <property type="term" value="P:DNA recombination"/>
    <property type="evidence" value="ECO:0007669"/>
    <property type="project" value="UniProtKB-KW"/>
</dbReference>
<organism evidence="6 7">
    <name type="scientific">Rhodosalinus sediminis</name>
    <dbReference type="NCBI Taxonomy" id="1940533"/>
    <lineage>
        <taxon>Bacteria</taxon>
        <taxon>Pseudomonadati</taxon>
        <taxon>Pseudomonadota</taxon>
        <taxon>Alphaproteobacteria</taxon>
        <taxon>Rhodobacterales</taxon>
        <taxon>Paracoccaceae</taxon>
        <taxon>Rhodosalinus</taxon>
    </lineage>
</organism>
<evidence type="ECO:0000313" key="7">
    <source>
        <dbReference type="Proteomes" id="UP000257131"/>
    </source>
</evidence>
<dbReference type="PROSITE" id="PS51898">
    <property type="entry name" value="TYR_RECOMBINASE"/>
    <property type="match status" value="1"/>
</dbReference>
<dbReference type="SUPFAM" id="SSF56349">
    <property type="entry name" value="DNA breaking-rejoining enzymes"/>
    <property type="match status" value="1"/>
</dbReference>
<dbReference type="Pfam" id="PF00589">
    <property type="entry name" value="Phage_integrase"/>
    <property type="match status" value="1"/>
</dbReference>
<dbReference type="InterPro" id="IPR002104">
    <property type="entry name" value="Integrase_catalytic"/>
</dbReference>
<dbReference type="InterPro" id="IPR050090">
    <property type="entry name" value="Tyrosine_recombinase_XerCD"/>
</dbReference>
<evidence type="ECO:0000256" key="4">
    <source>
        <dbReference type="ARBA" id="ARBA00023172"/>
    </source>
</evidence>
<dbReference type="OrthoDB" id="7222937at2"/>
<keyword evidence="4" id="KW-0233">DNA recombination</keyword>
<evidence type="ECO:0000256" key="3">
    <source>
        <dbReference type="ARBA" id="ARBA00023125"/>
    </source>
</evidence>
<dbReference type="GO" id="GO:0015074">
    <property type="term" value="P:DNA integration"/>
    <property type="evidence" value="ECO:0007669"/>
    <property type="project" value="UniProtKB-KW"/>
</dbReference>
<protein>
    <submittedName>
        <fullName evidence="6">Integrase</fullName>
    </submittedName>
</protein>